<evidence type="ECO:0000256" key="1">
    <source>
        <dbReference type="SAM" id="MobiDB-lite"/>
    </source>
</evidence>
<evidence type="ECO:0000313" key="2">
    <source>
        <dbReference type="EMBL" id="KZV78838.1"/>
    </source>
</evidence>
<proteinExistence type="predicted"/>
<reference evidence="2 3" key="1">
    <citation type="journal article" date="2016" name="Mol. Biol. Evol.">
        <title>Comparative Genomics of Early-Diverging Mushroom-Forming Fungi Provides Insights into the Origins of Lignocellulose Decay Capabilities.</title>
        <authorList>
            <person name="Nagy L.G."/>
            <person name="Riley R."/>
            <person name="Tritt A."/>
            <person name="Adam C."/>
            <person name="Daum C."/>
            <person name="Floudas D."/>
            <person name="Sun H."/>
            <person name="Yadav J.S."/>
            <person name="Pangilinan J."/>
            <person name="Larsson K.H."/>
            <person name="Matsuura K."/>
            <person name="Barry K."/>
            <person name="Labutti K."/>
            <person name="Kuo R."/>
            <person name="Ohm R.A."/>
            <person name="Bhattacharya S.S."/>
            <person name="Shirouzu T."/>
            <person name="Yoshinaga Y."/>
            <person name="Martin F.M."/>
            <person name="Grigoriev I.V."/>
            <person name="Hibbett D.S."/>
        </authorList>
    </citation>
    <scope>NUCLEOTIDE SEQUENCE [LARGE SCALE GENOMIC DNA]</scope>
    <source>
        <strain evidence="2 3">HHB12029</strain>
    </source>
</reference>
<organism evidence="2 3">
    <name type="scientific">Exidia glandulosa HHB12029</name>
    <dbReference type="NCBI Taxonomy" id="1314781"/>
    <lineage>
        <taxon>Eukaryota</taxon>
        <taxon>Fungi</taxon>
        <taxon>Dikarya</taxon>
        <taxon>Basidiomycota</taxon>
        <taxon>Agaricomycotina</taxon>
        <taxon>Agaricomycetes</taxon>
        <taxon>Auriculariales</taxon>
        <taxon>Exidiaceae</taxon>
        <taxon>Exidia</taxon>
    </lineage>
</organism>
<keyword evidence="3" id="KW-1185">Reference proteome</keyword>
<protein>
    <submittedName>
        <fullName evidence="2">Uncharacterized protein</fullName>
    </submittedName>
</protein>
<dbReference type="AlphaFoldDB" id="A0A166N7F3"/>
<dbReference type="EMBL" id="KV426745">
    <property type="protein sequence ID" value="KZV78838.1"/>
    <property type="molecule type" value="Genomic_DNA"/>
</dbReference>
<evidence type="ECO:0000313" key="3">
    <source>
        <dbReference type="Proteomes" id="UP000077266"/>
    </source>
</evidence>
<dbReference type="Proteomes" id="UP000077266">
    <property type="component" value="Unassembled WGS sequence"/>
</dbReference>
<dbReference type="InParanoid" id="A0A166N7F3"/>
<name>A0A166N7F3_EXIGL</name>
<accession>A0A166N7F3</accession>
<gene>
    <name evidence="2" type="ORF">EXIGLDRAFT_783172</name>
</gene>
<feature type="region of interest" description="Disordered" evidence="1">
    <location>
        <begin position="54"/>
        <end position="75"/>
    </location>
</feature>
<sequence>MDISVCDDPATLGLPEDFFGPTEDLKKIVADWEDRVMTEIMAKRPHTTAWLQGVMTPPADEDPLTSGPASLADGDRDEALQQDGAVDSFSRLSLGNAARKQL</sequence>